<accession>A0A7W7YBK5</accession>
<gene>
    <name evidence="2" type="ORF">HNQ65_002746</name>
</gene>
<feature type="coiled-coil region" evidence="1">
    <location>
        <begin position="270"/>
        <end position="304"/>
    </location>
</feature>
<name>A0A7W7YBK5_9BACT</name>
<dbReference type="Pfam" id="PF10123">
    <property type="entry name" value="Mu-like_Pro"/>
    <property type="match status" value="1"/>
</dbReference>
<keyword evidence="3" id="KW-1185">Reference proteome</keyword>
<evidence type="ECO:0000313" key="2">
    <source>
        <dbReference type="EMBL" id="MBB5033163.1"/>
    </source>
</evidence>
<comment type="caution">
    <text evidence="2">The sequence shown here is derived from an EMBL/GenBank/DDBJ whole genome shotgun (WGS) entry which is preliminary data.</text>
</comment>
<proteinExistence type="predicted"/>
<keyword evidence="1" id="KW-0175">Coiled coil</keyword>
<organism evidence="2 3">
    <name type="scientific">Prosthecobacter vanneervenii</name>
    <dbReference type="NCBI Taxonomy" id="48466"/>
    <lineage>
        <taxon>Bacteria</taxon>
        <taxon>Pseudomonadati</taxon>
        <taxon>Verrucomicrobiota</taxon>
        <taxon>Verrucomicrobiia</taxon>
        <taxon>Verrucomicrobiales</taxon>
        <taxon>Verrucomicrobiaceae</taxon>
        <taxon>Prosthecobacter</taxon>
    </lineage>
</organism>
<dbReference type="RefSeq" id="WP_184340076.1">
    <property type="nucleotide sequence ID" value="NZ_JACHIG010000005.1"/>
</dbReference>
<dbReference type="Proteomes" id="UP000590740">
    <property type="component" value="Unassembled WGS sequence"/>
</dbReference>
<reference evidence="2 3" key="1">
    <citation type="submission" date="2020-08" db="EMBL/GenBank/DDBJ databases">
        <title>Genomic Encyclopedia of Type Strains, Phase IV (KMG-IV): sequencing the most valuable type-strain genomes for metagenomic binning, comparative biology and taxonomic classification.</title>
        <authorList>
            <person name="Goeker M."/>
        </authorList>
    </citation>
    <scope>NUCLEOTIDE SEQUENCE [LARGE SCALE GENOMIC DNA]</scope>
    <source>
        <strain evidence="2 3">DSM 12252</strain>
    </source>
</reference>
<dbReference type="AlphaFoldDB" id="A0A7W7YBK5"/>
<dbReference type="EMBL" id="JACHIG010000005">
    <property type="protein sequence ID" value="MBB5033163.1"/>
    <property type="molecule type" value="Genomic_DNA"/>
</dbReference>
<evidence type="ECO:0000256" key="1">
    <source>
        <dbReference type="SAM" id="Coils"/>
    </source>
</evidence>
<dbReference type="InterPro" id="IPR012106">
    <property type="entry name" value="Phage_Mu_Gp1"/>
</dbReference>
<sequence>MKHALHSFFVRISNVRLNAEIQRVFASGLRTHINAELPEWIQLAPYGEWPTSEKNADGTPEAVQVFGKDDAEALVKRFNAWHRRLSRLARINSCKVYVGHPDFAPDIWPKRQELGDVLELSADDKGLNGRMRWNSDAQALLKKNPFPSVAWDTEDQSEGRERPVMLWSVGMTSRPNIKGVKSAINACAEPEAELETENQTEPPMIKKIKDALCGAGLCNADDPDEVIQTHVGQMIANIGQQKQWAAQEKARADKMKTALNCDVTDVDSGIETALARINALNGEKTSLETRVNALTSERDEARKARCNAILDRLVESGRITKAEADAQGDDALSTRLNAEPDKVLAEMLQKPCRLNNQGLNLGRSKEAIMDASERRSRINTWTDDYMVKNKVGYDDAYKAAQACPELKPLFDAMKQPES</sequence>
<evidence type="ECO:0000313" key="3">
    <source>
        <dbReference type="Proteomes" id="UP000590740"/>
    </source>
</evidence>
<protein>
    <submittedName>
        <fullName evidence="2">Phage I-like protein</fullName>
    </submittedName>
</protein>